<reference evidence="9 10" key="1">
    <citation type="journal article" date="2015" name="Genome Announc.">
        <title>Expanding the biotechnology potential of lactobacilli through comparative genomics of 213 strains and associated genera.</title>
        <authorList>
            <person name="Sun Z."/>
            <person name="Harris H.M."/>
            <person name="McCann A."/>
            <person name="Guo C."/>
            <person name="Argimon S."/>
            <person name="Zhang W."/>
            <person name="Yang X."/>
            <person name="Jeffery I.B."/>
            <person name="Cooney J.C."/>
            <person name="Kagawa T.F."/>
            <person name="Liu W."/>
            <person name="Song Y."/>
            <person name="Salvetti E."/>
            <person name="Wrobel A."/>
            <person name="Rasinkangas P."/>
            <person name="Parkhill J."/>
            <person name="Rea M.C."/>
            <person name="O'Sullivan O."/>
            <person name="Ritari J."/>
            <person name="Douillard F.P."/>
            <person name="Paul Ross R."/>
            <person name="Yang R."/>
            <person name="Briner A.E."/>
            <person name="Felis G.E."/>
            <person name="de Vos W.M."/>
            <person name="Barrangou R."/>
            <person name="Klaenhammer T.R."/>
            <person name="Caufield P.W."/>
            <person name="Cui Y."/>
            <person name="Zhang H."/>
            <person name="O'Toole P.W."/>
        </authorList>
    </citation>
    <scope>NUCLEOTIDE SEQUENCE [LARGE SCALE GENOMIC DNA]</scope>
    <source>
        <strain evidence="9 10">DSM 18527</strain>
    </source>
</reference>
<feature type="transmembrane region" description="Helical" evidence="7">
    <location>
        <begin position="339"/>
        <end position="362"/>
    </location>
</feature>
<feature type="transmembrane region" description="Helical" evidence="7">
    <location>
        <begin position="86"/>
        <end position="107"/>
    </location>
</feature>
<keyword evidence="6 7" id="KW-0472">Membrane</keyword>
<keyword evidence="4 7" id="KW-0812">Transmembrane</keyword>
<dbReference type="PATRIC" id="fig|1423734.3.peg.1034"/>
<feature type="domain" description="Major facilitator superfamily (MFS) profile" evidence="8">
    <location>
        <begin position="1"/>
        <end position="364"/>
    </location>
</feature>
<evidence type="ECO:0000256" key="7">
    <source>
        <dbReference type="SAM" id="Phobius"/>
    </source>
</evidence>
<dbReference type="InterPro" id="IPR011701">
    <property type="entry name" value="MFS"/>
</dbReference>
<dbReference type="PROSITE" id="PS50850">
    <property type="entry name" value="MFS"/>
    <property type="match status" value="1"/>
</dbReference>
<organism evidence="9 10">
    <name type="scientific">Agrilactobacillus composti DSM 18527 = JCM 14202</name>
    <dbReference type="NCBI Taxonomy" id="1423734"/>
    <lineage>
        <taxon>Bacteria</taxon>
        <taxon>Bacillati</taxon>
        <taxon>Bacillota</taxon>
        <taxon>Bacilli</taxon>
        <taxon>Lactobacillales</taxon>
        <taxon>Lactobacillaceae</taxon>
        <taxon>Agrilactobacillus</taxon>
    </lineage>
</organism>
<dbReference type="Gene3D" id="1.20.1250.20">
    <property type="entry name" value="MFS general substrate transporter like domains"/>
    <property type="match status" value="1"/>
</dbReference>
<feature type="transmembrane region" description="Helical" evidence="7">
    <location>
        <begin position="58"/>
        <end position="80"/>
    </location>
</feature>
<feature type="transmembrane region" description="Helical" evidence="7">
    <location>
        <begin position="309"/>
        <end position="333"/>
    </location>
</feature>
<keyword evidence="3" id="KW-1003">Cell membrane</keyword>
<dbReference type="InterPro" id="IPR020846">
    <property type="entry name" value="MFS_dom"/>
</dbReference>
<evidence type="ECO:0000259" key="8">
    <source>
        <dbReference type="PROSITE" id="PS50850"/>
    </source>
</evidence>
<dbReference type="PANTHER" id="PTHR43124">
    <property type="entry name" value="PURINE EFFLUX PUMP PBUE"/>
    <property type="match status" value="1"/>
</dbReference>
<feature type="transmembrane region" description="Helical" evidence="7">
    <location>
        <begin position="248"/>
        <end position="267"/>
    </location>
</feature>
<dbReference type="STRING" id="1423734.FC83_GL001019"/>
<feature type="transmembrane region" description="Helical" evidence="7">
    <location>
        <begin position="224"/>
        <end position="241"/>
    </location>
</feature>
<evidence type="ECO:0000256" key="4">
    <source>
        <dbReference type="ARBA" id="ARBA00022692"/>
    </source>
</evidence>
<dbReference type="InterPro" id="IPR036259">
    <property type="entry name" value="MFS_trans_sf"/>
</dbReference>
<sequence length="375" mass="40270">MTTGIVSPALPAIAITYQHVASSLIDQVSTVPSLTMALFVVLSTWIVKYLGTKKTVELGLTLVIVSTLLSLVAPNIWLLIGARALLGAGLGIYNSLAVSLITFSYHGQQRDKLLGWQNAFQGIGATIGSILVAGLIILNWRATFLIYAVAIIILIFYHRNVPDIKLTVAPSPESTPTTKHPINWRNLSKYGFLLFGLMTFYMIATVKIPTYLITNGIGSANTGSLLVGLMSVGTIIAGLLYGQLFNHLHSGVLVLAAALMLGAYWLYGFTSQIMLAAIGAFLIGASFGIFVPAIFGAASQAADISQSNFVSTFLLICSNLANFISPFIAAFLIMGHKQLTIIFMNGTLFLIGLLLVTIWISWRQKASAPAQNENI</sequence>
<feature type="transmembrane region" description="Helical" evidence="7">
    <location>
        <begin position="144"/>
        <end position="161"/>
    </location>
</feature>
<dbReference type="AlphaFoldDB" id="X0PSW2"/>
<name>X0PSW2_9LACO</name>
<evidence type="ECO:0000313" key="9">
    <source>
        <dbReference type="EMBL" id="KRM35494.1"/>
    </source>
</evidence>
<evidence type="ECO:0000256" key="1">
    <source>
        <dbReference type="ARBA" id="ARBA00004651"/>
    </source>
</evidence>
<dbReference type="GO" id="GO:0022857">
    <property type="term" value="F:transmembrane transporter activity"/>
    <property type="evidence" value="ECO:0007669"/>
    <property type="project" value="InterPro"/>
</dbReference>
<keyword evidence="5 7" id="KW-1133">Transmembrane helix</keyword>
<dbReference type="Proteomes" id="UP000051236">
    <property type="component" value="Unassembled WGS sequence"/>
</dbReference>
<keyword evidence="10" id="KW-1185">Reference proteome</keyword>
<dbReference type="Pfam" id="PF07690">
    <property type="entry name" value="MFS_1"/>
    <property type="match status" value="1"/>
</dbReference>
<protein>
    <submittedName>
        <fullName evidence="9">Transporter, major facilitator family protein</fullName>
    </submittedName>
</protein>
<dbReference type="EMBL" id="AZGA01000015">
    <property type="protein sequence ID" value="KRM35494.1"/>
    <property type="molecule type" value="Genomic_DNA"/>
</dbReference>
<dbReference type="OrthoDB" id="1650550at2"/>
<feature type="transmembrane region" description="Helical" evidence="7">
    <location>
        <begin position="33"/>
        <end position="51"/>
    </location>
</feature>
<dbReference type="GO" id="GO:0005886">
    <property type="term" value="C:plasma membrane"/>
    <property type="evidence" value="ECO:0007669"/>
    <property type="project" value="UniProtKB-SubCell"/>
</dbReference>
<gene>
    <name evidence="9" type="ORF">FC83_GL001019</name>
</gene>
<dbReference type="SUPFAM" id="SSF103473">
    <property type="entry name" value="MFS general substrate transporter"/>
    <property type="match status" value="1"/>
</dbReference>
<feature type="transmembrane region" description="Helical" evidence="7">
    <location>
        <begin position="190"/>
        <end position="212"/>
    </location>
</feature>
<keyword evidence="2" id="KW-0813">Transport</keyword>
<evidence type="ECO:0000256" key="3">
    <source>
        <dbReference type="ARBA" id="ARBA00022475"/>
    </source>
</evidence>
<feature type="transmembrane region" description="Helical" evidence="7">
    <location>
        <begin position="119"/>
        <end position="138"/>
    </location>
</feature>
<dbReference type="PANTHER" id="PTHR43124:SF3">
    <property type="entry name" value="CHLORAMPHENICOL EFFLUX PUMP RV0191"/>
    <property type="match status" value="1"/>
</dbReference>
<proteinExistence type="predicted"/>
<comment type="caution">
    <text evidence="9">The sequence shown here is derived from an EMBL/GenBank/DDBJ whole genome shotgun (WGS) entry which is preliminary data.</text>
</comment>
<evidence type="ECO:0000256" key="2">
    <source>
        <dbReference type="ARBA" id="ARBA00022448"/>
    </source>
</evidence>
<evidence type="ECO:0000256" key="6">
    <source>
        <dbReference type="ARBA" id="ARBA00023136"/>
    </source>
</evidence>
<evidence type="ECO:0000256" key="5">
    <source>
        <dbReference type="ARBA" id="ARBA00022989"/>
    </source>
</evidence>
<dbReference type="InterPro" id="IPR050189">
    <property type="entry name" value="MFS_Efflux_Transporters"/>
</dbReference>
<accession>X0PSW2</accession>
<feature type="transmembrane region" description="Helical" evidence="7">
    <location>
        <begin position="273"/>
        <end position="297"/>
    </location>
</feature>
<evidence type="ECO:0000313" key="10">
    <source>
        <dbReference type="Proteomes" id="UP000051236"/>
    </source>
</evidence>
<dbReference type="eggNOG" id="COG2223">
    <property type="taxonomic scope" value="Bacteria"/>
</dbReference>
<comment type="subcellular location">
    <subcellularLocation>
        <location evidence="1">Cell membrane</location>
        <topology evidence="1">Multi-pass membrane protein</topology>
    </subcellularLocation>
</comment>